<feature type="compositionally biased region" description="Basic and acidic residues" evidence="1">
    <location>
        <begin position="10"/>
        <end position="30"/>
    </location>
</feature>
<keyword evidence="4" id="KW-1185">Reference proteome</keyword>
<dbReference type="EMBL" id="JABEBT010000028">
    <property type="protein sequence ID" value="KAF7636613.1"/>
    <property type="molecule type" value="Genomic_DNA"/>
</dbReference>
<sequence>MKQTSDEGMDVEKREKGIRNKSEDVNCDEDKGESGKIVEKIFLLIFKKFQVNKKKFLDEKLNKKMTQKIRQNGIKMEELINNDGKNKQTSNKNINNDGKANEFFSAIDDELTENVANRILVDETKQILQKSQAPKAKAMHLKEKLISMGRSTIEKVVNEEKLTTEATLQRWTPYNFDCENEVDDRGELLCKEWGRGGFCEINKATKFLFCRKTCLCIGTN</sequence>
<evidence type="ECO:0000259" key="2">
    <source>
        <dbReference type="SMART" id="SM00254"/>
    </source>
</evidence>
<feature type="domain" description="ShKT" evidence="2">
    <location>
        <begin position="177"/>
        <end position="217"/>
    </location>
</feature>
<name>A0A8S9ZTG9_9BILA</name>
<accession>A0A8S9ZTG9</accession>
<dbReference type="AlphaFoldDB" id="A0A8S9ZTG9"/>
<dbReference type="InterPro" id="IPR003582">
    <property type="entry name" value="ShKT_dom"/>
</dbReference>
<proteinExistence type="predicted"/>
<dbReference type="OrthoDB" id="5877770at2759"/>
<dbReference type="SMART" id="SM00254">
    <property type="entry name" value="ShKT"/>
    <property type="match status" value="1"/>
</dbReference>
<evidence type="ECO:0000313" key="4">
    <source>
        <dbReference type="Proteomes" id="UP000605970"/>
    </source>
</evidence>
<protein>
    <recommendedName>
        <fullName evidence="2">ShKT domain-containing protein</fullName>
    </recommendedName>
</protein>
<comment type="caution">
    <text evidence="3">The sequence shown here is derived from an EMBL/GenBank/DDBJ whole genome shotgun (WGS) entry which is preliminary data.</text>
</comment>
<dbReference type="Proteomes" id="UP000605970">
    <property type="component" value="Unassembled WGS sequence"/>
</dbReference>
<organism evidence="3 4">
    <name type="scientific">Meloidogyne graminicola</name>
    <dbReference type="NCBI Taxonomy" id="189291"/>
    <lineage>
        <taxon>Eukaryota</taxon>
        <taxon>Metazoa</taxon>
        <taxon>Ecdysozoa</taxon>
        <taxon>Nematoda</taxon>
        <taxon>Chromadorea</taxon>
        <taxon>Rhabditida</taxon>
        <taxon>Tylenchina</taxon>
        <taxon>Tylenchomorpha</taxon>
        <taxon>Tylenchoidea</taxon>
        <taxon>Meloidogynidae</taxon>
        <taxon>Meloidogyninae</taxon>
        <taxon>Meloidogyne</taxon>
    </lineage>
</organism>
<evidence type="ECO:0000313" key="3">
    <source>
        <dbReference type="EMBL" id="KAF7636613.1"/>
    </source>
</evidence>
<reference evidence="3" key="1">
    <citation type="journal article" date="2020" name="Ecol. Evol.">
        <title>Genome structure and content of the rice root-knot nematode (Meloidogyne graminicola).</title>
        <authorList>
            <person name="Phan N.T."/>
            <person name="Danchin E.G.J."/>
            <person name="Klopp C."/>
            <person name="Perfus-Barbeoch L."/>
            <person name="Kozlowski D.K."/>
            <person name="Koutsovoulos G.D."/>
            <person name="Lopez-Roques C."/>
            <person name="Bouchez O."/>
            <person name="Zahm M."/>
            <person name="Besnard G."/>
            <person name="Bellafiore S."/>
        </authorList>
    </citation>
    <scope>NUCLEOTIDE SEQUENCE</scope>
    <source>
        <strain evidence="3">VN-18</strain>
    </source>
</reference>
<evidence type="ECO:0000256" key="1">
    <source>
        <dbReference type="SAM" id="MobiDB-lite"/>
    </source>
</evidence>
<gene>
    <name evidence="3" type="ORF">Mgra_00004011</name>
</gene>
<feature type="region of interest" description="Disordered" evidence="1">
    <location>
        <begin position="1"/>
        <end position="30"/>
    </location>
</feature>